<evidence type="ECO:0000313" key="3">
    <source>
        <dbReference type="Proteomes" id="UP001179121"/>
    </source>
</evidence>
<keyword evidence="3" id="KW-1185">Reference proteome</keyword>
<reference evidence="2" key="1">
    <citation type="submission" date="2022-10" db="EMBL/GenBank/DDBJ databases">
        <authorList>
            <person name="Koch H."/>
        </authorList>
    </citation>
    <scope>NUCLEOTIDE SEQUENCE</scope>
    <source>
        <strain evidence="2">DNF</strain>
    </source>
</reference>
<dbReference type="EMBL" id="OX365700">
    <property type="protein sequence ID" value="CAI4033225.1"/>
    <property type="molecule type" value="Genomic_DNA"/>
</dbReference>
<feature type="transmembrane region" description="Helical" evidence="1">
    <location>
        <begin position="424"/>
        <end position="445"/>
    </location>
</feature>
<evidence type="ECO:0000313" key="2">
    <source>
        <dbReference type="EMBL" id="CAI4033225.1"/>
    </source>
</evidence>
<gene>
    <name evidence="2" type="ORF">DNFV4_03659</name>
</gene>
<dbReference type="Pfam" id="PF11902">
    <property type="entry name" value="DUF3422"/>
    <property type="match status" value="1"/>
</dbReference>
<feature type="transmembrane region" description="Helical" evidence="1">
    <location>
        <begin position="392"/>
        <end position="412"/>
    </location>
</feature>
<dbReference type="Proteomes" id="UP001179121">
    <property type="component" value="Chromosome"/>
</dbReference>
<protein>
    <recommendedName>
        <fullName evidence="4">DUF3422 domain-containing protein</fullName>
    </recommendedName>
</protein>
<keyword evidence="1" id="KW-0472">Membrane</keyword>
<accession>A0AA86T6R4</accession>
<keyword evidence="1" id="KW-1133">Transmembrane helix</keyword>
<name>A0AA86T6R4_9BACT</name>
<dbReference type="KEGG" id="nti:DNFV4_03659"/>
<keyword evidence="1" id="KW-0812">Transmembrane</keyword>
<proteinExistence type="predicted"/>
<dbReference type="AlphaFoldDB" id="A0AA86T6R4"/>
<evidence type="ECO:0008006" key="4">
    <source>
        <dbReference type="Google" id="ProtNLM"/>
    </source>
</evidence>
<sequence length="467" mass="52673">MSVGQESDRADGGKPFLRRIHEPIKHFLPSSLDVPAHIHHVAHRMANPPVDRPHSRREFLHILDCLAIRADQADVRERFGFGAKLDEHGDRLIVAWEAHTEYYSYQAWHIPADKTKPLSFGPITYPGYVFPVCPLGIRVNALDIVIQVEGSVTPEHLKPLLPGPHLHASRVFGEDITLATSFTPDDDTRERYHVSGRSGETLRQYAVKLVDTIVAIENYYHLVMLPMQAFSRAVDQIHDYEQRHLYQRAVIMEQMGTATPASLQKWLNALTQDLLQVSRLAESMRYRLSGAFPYDKIVRGNLEALQEQPVPSIRPISEYIRWRITGVADGYQQLLRRIDAMQADFEATVAVIRTQIELRLQEQNLAAQDQNLKLLASVDKTTRSQAILQHTVESLSVIVITYYLSGLGSYIFKALHEMGWLGNATLASAIFVPIAFATSFGLMLIGRKVIYKRMGSGAAHLERNSGS</sequence>
<dbReference type="InterPro" id="IPR021830">
    <property type="entry name" value="DUF3422"/>
</dbReference>
<evidence type="ECO:0000256" key="1">
    <source>
        <dbReference type="SAM" id="Phobius"/>
    </source>
</evidence>
<organism evidence="2 3">
    <name type="scientific">Nitrospira tepida</name>
    <dbReference type="NCBI Taxonomy" id="2973512"/>
    <lineage>
        <taxon>Bacteria</taxon>
        <taxon>Pseudomonadati</taxon>
        <taxon>Nitrospirota</taxon>
        <taxon>Nitrospiria</taxon>
        <taxon>Nitrospirales</taxon>
        <taxon>Nitrospiraceae</taxon>
        <taxon>Nitrospira</taxon>
    </lineage>
</organism>